<dbReference type="GO" id="GO:0005829">
    <property type="term" value="C:cytosol"/>
    <property type="evidence" value="ECO:0007669"/>
    <property type="project" value="TreeGrafter"/>
</dbReference>
<dbReference type="PROSITE" id="PS01317">
    <property type="entry name" value="SSRP"/>
    <property type="match status" value="1"/>
</dbReference>
<dbReference type="SUPFAM" id="SSF74982">
    <property type="entry name" value="Small protein B (SmpB)"/>
    <property type="match status" value="1"/>
</dbReference>
<dbReference type="HAMAP" id="MF_00023">
    <property type="entry name" value="SmpB"/>
    <property type="match status" value="1"/>
</dbReference>
<comment type="similarity">
    <text evidence="3">Belongs to the SmpB family.</text>
</comment>
<dbReference type="AlphaFoldDB" id="A0A6I1EV03"/>
<dbReference type="InterPro" id="IPR020081">
    <property type="entry name" value="SsrA-bd_prot_CS"/>
</dbReference>
<dbReference type="GO" id="GO:0003723">
    <property type="term" value="F:RNA binding"/>
    <property type="evidence" value="ECO:0007669"/>
    <property type="project" value="UniProtKB-UniRule"/>
</dbReference>
<accession>A0A6I1EV03</accession>
<dbReference type="EMBL" id="WEHX01000005">
    <property type="protein sequence ID" value="KAB7662719.1"/>
    <property type="molecule type" value="Genomic_DNA"/>
</dbReference>
<keyword evidence="1 3" id="KW-0963">Cytoplasm</keyword>
<dbReference type="CDD" id="cd09294">
    <property type="entry name" value="SmpB"/>
    <property type="match status" value="1"/>
</dbReference>
<proteinExistence type="inferred from homology"/>
<dbReference type="NCBIfam" id="TIGR00086">
    <property type="entry name" value="smpB"/>
    <property type="match status" value="1"/>
</dbReference>
<dbReference type="Gene3D" id="2.40.280.10">
    <property type="match status" value="1"/>
</dbReference>
<dbReference type="InterPro" id="IPR000037">
    <property type="entry name" value="SsrA-bd_prot"/>
</dbReference>
<protein>
    <recommendedName>
        <fullName evidence="3">SsrA-binding protein</fullName>
    </recommendedName>
    <alternativeName>
        <fullName evidence="3">Small protein B</fullName>
    </alternativeName>
</protein>
<dbReference type="RefSeq" id="WP_152157585.1">
    <property type="nucleotide sequence ID" value="NZ_WEHX01000005.1"/>
</dbReference>
<evidence type="ECO:0000256" key="2">
    <source>
        <dbReference type="ARBA" id="ARBA00022884"/>
    </source>
</evidence>
<dbReference type="InterPro" id="IPR023620">
    <property type="entry name" value="SmpB"/>
</dbReference>
<evidence type="ECO:0000256" key="1">
    <source>
        <dbReference type="ARBA" id="ARBA00022490"/>
    </source>
</evidence>
<evidence type="ECO:0000313" key="6">
    <source>
        <dbReference type="Proteomes" id="UP000430564"/>
    </source>
</evidence>
<sequence length="167" mass="19551">MATKAQQKNKAGATPRIVNKRATFDYTIEERFEAGLVLRGWEVKSVRAGRAQINLAHVYIRDGELFLCNAHMNPADQVCTHETLETNRTRKLLMHRREIMKLIGRVERQGYTLIPLNLHFSKGRVKVDIALARGKREYEKRADESKKEWKREQERIMKKDSKGRNVY</sequence>
<organism evidence="5 6">
    <name type="scientific">Sutterella seckii</name>
    <dbReference type="NCBI Taxonomy" id="1944635"/>
    <lineage>
        <taxon>Bacteria</taxon>
        <taxon>Pseudomonadati</taxon>
        <taxon>Pseudomonadota</taxon>
        <taxon>Betaproteobacteria</taxon>
        <taxon>Burkholderiales</taxon>
        <taxon>Sutterellaceae</taxon>
        <taxon>Sutterella</taxon>
    </lineage>
</organism>
<feature type="region of interest" description="Disordered" evidence="4">
    <location>
        <begin position="138"/>
        <end position="167"/>
    </location>
</feature>
<dbReference type="PANTHER" id="PTHR30308:SF2">
    <property type="entry name" value="SSRA-BINDING PROTEIN"/>
    <property type="match status" value="1"/>
</dbReference>
<comment type="function">
    <text evidence="3">Required for rescue of stalled ribosomes mediated by trans-translation. Binds to transfer-messenger RNA (tmRNA), required for stable association of tmRNA with ribosomes. tmRNA and SmpB together mimic tRNA shape, replacing the anticodon stem-loop with SmpB. tmRNA is encoded by the ssrA gene; the 2 termini fold to resemble tRNA(Ala) and it encodes a 'tag peptide', a short internal open reading frame. During trans-translation Ala-aminoacylated tmRNA acts like a tRNA, entering the A-site of stalled ribosomes, displacing the stalled mRNA. The ribosome then switches to translate the ORF on the tmRNA; the nascent peptide is terminated with the 'tag peptide' encoded by the tmRNA and targeted for degradation. The ribosome is freed to recommence translation, which seems to be the essential function of trans-translation.</text>
</comment>
<reference evidence="5 6" key="1">
    <citation type="submission" date="2019-10" db="EMBL/GenBank/DDBJ databases">
        <title>Genome diversity of Sutterella seckii.</title>
        <authorList>
            <person name="Chaplin A.V."/>
            <person name="Sokolova S.R."/>
            <person name="Mosin K.A."/>
            <person name="Ivanova E.L."/>
            <person name="Kochetkova T.O."/>
            <person name="Goltsov A.Y."/>
            <person name="Trofimov D.Y."/>
            <person name="Efimov B.A."/>
        </authorList>
    </citation>
    <scope>NUCLEOTIDE SEQUENCE [LARGE SCALE GENOMIC DNA]</scope>
    <source>
        <strain evidence="5 6">ASD393</strain>
    </source>
</reference>
<comment type="caution">
    <text evidence="5">The sequence shown here is derived from an EMBL/GenBank/DDBJ whole genome shotgun (WGS) entry which is preliminary data.</text>
</comment>
<evidence type="ECO:0000313" key="5">
    <source>
        <dbReference type="EMBL" id="KAB7662719.1"/>
    </source>
</evidence>
<gene>
    <name evidence="3 5" type="primary">smpB</name>
    <name evidence="5" type="ORF">GBM95_02215</name>
</gene>
<name>A0A6I1EV03_9BURK</name>
<dbReference type="Pfam" id="PF01668">
    <property type="entry name" value="SmpB"/>
    <property type="match status" value="1"/>
</dbReference>
<dbReference type="PANTHER" id="PTHR30308">
    <property type="entry name" value="TMRNA-BINDING COMPONENT OF TRANS-TRANSLATION TAGGING COMPLEX"/>
    <property type="match status" value="1"/>
</dbReference>
<dbReference type="GO" id="GO:0070929">
    <property type="term" value="P:trans-translation"/>
    <property type="evidence" value="ECO:0007669"/>
    <property type="project" value="UniProtKB-UniRule"/>
</dbReference>
<dbReference type="GO" id="GO:0070930">
    <property type="term" value="P:trans-translation-dependent protein tagging"/>
    <property type="evidence" value="ECO:0007669"/>
    <property type="project" value="TreeGrafter"/>
</dbReference>
<evidence type="ECO:0000256" key="4">
    <source>
        <dbReference type="SAM" id="MobiDB-lite"/>
    </source>
</evidence>
<keyword evidence="2 3" id="KW-0694">RNA-binding</keyword>
<dbReference type="OrthoDB" id="9805462at2"/>
<evidence type="ECO:0000256" key="3">
    <source>
        <dbReference type="HAMAP-Rule" id="MF_00023"/>
    </source>
</evidence>
<comment type="subcellular location">
    <subcellularLocation>
        <location evidence="3">Cytoplasm</location>
    </subcellularLocation>
    <text evidence="3">The tmRNA-SmpB complex associates with stalled 70S ribosomes.</text>
</comment>
<dbReference type="NCBIfam" id="NF003843">
    <property type="entry name" value="PRK05422.1"/>
    <property type="match status" value="1"/>
</dbReference>
<dbReference type="Proteomes" id="UP000430564">
    <property type="component" value="Unassembled WGS sequence"/>
</dbReference>